<dbReference type="AlphaFoldDB" id="A0A9Q3AB78"/>
<sequence>MKRMNLLPAVFCMAVTSQAVAASPTTSTQYAYNAQGQITRMDGADGGTFSYDSKGNLTSWTLPSGEVFKYLNYTTAGLPGSIVSGPAAWDLTYSADGEVTQLLSRSNPVVISTMAYNASGDLTRLSHPDGSALEYVYDDARRLKSLINGLGEKVHFTRDAAGNLTTTTYTRTNGSVTAVDRARYDEKNRLIADEQSSNKFQTFEYDLAGNLKKHTDALNQVTHLEVDALGRKIRSTDPAGGSIETRYDAQGNVASITDARGLKTSYLYDHMNRVTQIDSNDAGRQQLAYDARGNLVRLTNAKGEQVDMTYDTQGRLLHKRYPSMPSQDVQYVYRPDQVQTDVITVDTTESYYSYDKQRLLIQSSSFVDPSGKRTTVGNQFNYDRAGRSTGWSGPSGKVIYTRDQAGQIASIHYEFNSKTYSVAKQVKHLPFGPVSEIVWGNDSVSNRYYDQKYRLTGMSAGKTGGSFSYDATGKLTNRKLPGSSQSYTYDARGQLLTETDGTTRTAYTYDAAGNRTQARKTNAQTGALLNQQTLAYASDSNRVIGKDGVALRSDANGNLVDVNNGRVYIYSAENRLQEVLDKQNRKIASYLYNAAGQRKVAYKFSAPSTTPSYATHYSYNQNGQLIARQEYDSAGKLSRAATWIWIDQLPVAQVLLEGFNLATPRVSVFYLHADPLNTPRIATDRLSNMAWLWASDGYGNTPPLELPSADSPAPSLIALRFPGQYDEVESALYYNYFRDYNPDIGRYMQSDPIGLAGGMNVFSYAGGNPTSFVDLLGLAMSGQGTSSAGPGGFPQGGLDNRAGPAGKTVAQKLVDYVVKSGVKAAAQAAANSLMAGAGHYVNQPYIAGVKLALYSEGLGGCDGNGNCSDTREPPYQCRP</sequence>
<dbReference type="Proteomes" id="UP001106592">
    <property type="component" value="Unassembled WGS sequence"/>
</dbReference>
<evidence type="ECO:0000256" key="1">
    <source>
        <dbReference type="ARBA" id="ARBA00022737"/>
    </source>
</evidence>
<gene>
    <name evidence="4" type="ORF">KUO17_07785</name>
</gene>
<keyword evidence="5" id="KW-1185">Reference proteome</keyword>
<dbReference type="InterPro" id="IPR050708">
    <property type="entry name" value="T6SS_VgrG/RHS"/>
</dbReference>
<dbReference type="InterPro" id="IPR031325">
    <property type="entry name" value="RHS_repeat"/>
</dbReference>
<evidence type="ECO:0000313" key="4">
    <source>
        <dbReference type="EMBL" id="MBV6286937.1"/>
    </source>
</evidence>
<dbReference type="InterPro" id="IPR006530">
    <property type="entry name" value="YD"/>
</dbReference>
<organism evidence="4 5">
    <name type="scientific">Pseudomonas aegrilactucae</name>
    <dbReference type="NCBI Taxonomy" id="2854028"/>
    <lineage>
        <taxon>Bacteria</taxon>
        <taxon>Pseudomonadati</taxon>
        <taxon>Pseudomonadota</taxon>
        <taxon>Gammaproteobacteria</taxon>
        <taxon>Pseudomonadales</taxon>
        <taxon>Pseudomonadaceae</taxon>
        <taxon>Pseudomonas</taxon>
    </lineage>
</organism>
<dbReference type="Pfam" id="PF05593">
    <property type="entry name" value="RHS_repeat"/>
    <property type="match status" value="4"/>
</dbReference>
<keyword evidence="1" id="KW-0677">Repeat</keyword>
<dbReference type="PANTHER" id="PTHR32305:SF15">
    <property type="entry name" value="PROTEIN RHSA-RELATED"/>
    <property type="match status" value="1"/>
</dbReference>
<evidence type="ECO:0000256" key="2">
    <source>
        <dbReference type="SAM" id="SignalP"/>
    </source>
</evidence>
<comment type="caution">
    <text evidence="4">The sequence shown here is derived from an EMBL/GenBank/DDBJ whole genome shotgun (WGS) entry which is preliminary data.</text>
</comment>
<dbReference type="InterPro" id="IPR056823">
    <property type="entry name" value="TEN-like_YD-shell"/>
</dbReference>
<keyword evidence="2" id="KW-0732">Signal</keyword>
<dbReference type="RefSeq" id="WP_217974790.1">
    <property type="nucleotide sequence ID" value="NZ_JAHTBI010000023.1"/>
</dbReference>
<proteinExistence type="predicted"/>
<feature type="domain" description="Teneurin-like YD-shell" evidence="3">
    <location>
        <begin position="23"/>
        <end position="143"/>
    </location>
</feature>
<dbReference type="PANTHER" id="PTHR32305">
    <property type="match status" value="1"/>
</dbReference>
<dbReference type="NCBIfam" id="TIGR03696">
    <property type="entry name" value="Rhs_assc_core"/>
    <property type="match status" value="1"/>
</dbReference>
<feature type="chain" id="PRO_5040465713" description="Teneurin-like YD-shell domain-containing protein" evidence="2">
    <location>
        <begin position="22"/>
        <end position="879"/>
    </location>
</feature>
<dbReference type="NCBIfam" id="TIGR01643">
    <property type="entry name" value="YD_repeat_2x"/>
    <property type="match status" value="8"/>
</dbReference>
<dbReference type="Pfam" id="PF25023">
    <property type="entry name" value="TEN_YD-shell"/>
    <property type="match status" value="1"/>
</dbReference>
<reference evidence="4" key="2">
    <citation type="journal article" date="2023" name="Plant Pathol.">
        <title>Dismantling and reorganizing Pseudomonas marginalis sensu#lato.</title>
        <authorList>
            <person name="Sawada H."/>
            <person name="Fujikawa T."/>
            <person name="Satou M."/>
        </authorList>
    </citation>
    <scope>NUCLEOTIDE SEQUENCE</scope>
    <source>
        <strain evidence="4">MAFF 301350</strain>
    </source>
</reference>
<reference evidence="4" key="1">
    <citation type="journal article" date="2022" name="Int. J. Syst. Evol. Microbiol.">
        <title>Pseudomonas aegrilactucae sp. nov. and Pseudomonas morbosilactucae sp. nov., pathogens causing bacterial rot of lettuce in Japan.</title>
        <authorList>
            <person name="Sawada H."/>
            <person name="Fujikawa T."/>
            <person name="Satou M."/>
        </authorList>
    </citation>
    <scope>NUCLEOTIDE SEQUENCE</scope>
    <source>
        <strain evidence="4">MAFF 301350</strain>
    </source>
</reference>
<evidence type="ECO:0000313" key="5">
    <source>
        <dbReference type="Proteomes" id="UP001106592"/>
    </source>
</evidence>
<dbReference type="InterPro" id="IPR022385">
    <property type="entry name" value="Rhs_assc_core"/>
</dbReference>
<feature type="signal peptide" evidence="2">
    <location>
        <begin position="1"/>
        <end position="21"/>
    </location>
</feature>
<accession>A0A9Q3AB78</accession>
<dbReference type="EMBL" id="JAHTBI010000023">
    <property type="protein sequence ID" value="MBV6286937.1"/>
    <property type="molecule type" value="Genomic_DNA"/>
</dbReference>
<protein>
    <recommendedName>
        <fullName evidence="3">Teneurin-like YD-shell domain-containing protein</fullName>
    </recommendedName>
</protein>
<name>A0A9Q3AB78_9PSED</name>
<evidence type="ECO:0000259" key="3">
    <source>
        <dbReference type="Pfam" id="PF25023"/>
    </source>
</evidence>